<evidence type="ECO:0000313" key="1">
    <source>
        <dbReference type="EMBL" id="KAL0959646.1"/>
    </source>
</evidence>
<reference evidence="2" key="1">
    <citation type="submission" date="2024-06" db="EMBL/GenBank/DDBJ databases">
        <title>Multi-omics analyses provide insights into the biosynthesis of the anticancer antibiotic pleurotin in Hohenbuehelia grisea.</title>
        <authorList>
            <person name="Weaver J.A."/>
            <person name="Alberti F."/>
        </authorList>
    </citation>
    <scope>NUCLEOTIDE SEQUENCE [LARGE SCALE GENOMIC DNA]</scope>
    <source>
        <strain evidence="2">T-177</strain>
    </source>
</reference>
<dbReference type="EMBL" id="JASNQZ010000002">
    <property type="protein sequence ID" value="KAL0959646.1"/>
    <property type="molecule type" value="Genomic_DNA"/>
</dbReference>
<dbReference type="Proteomes" id="UP001556367">
    <property type="component" value="Unassembled WGS sequence"/>
</dbReference>
<name>A0ABR3JVW6_9AGAR</name>
<protein>
    <submittedName>
        <fullName evidence="1">Uncharacterized protein</fullName>
    </submittedName>
</protein>
<comment type="caution">
    <text evidence="1">The sequence shown here is derived from an EMBL/GenBank/DDBJ whole genome shotgun (WGS) entry which is preliminary data.</text>
</comment>
<organism evidence="1 2">
    <name type="scientific">Hohenbuehelia grisea</name>
    <dbReference type="NCBI Taxonomy" id="104357"/>
    <lineage>
        <taxon>Eukaryota</taxon>
        <taxon>Fungi</taxon>
        <taxon>Dikarya</taxon>
        <taxon>Basidiomycota</taxon>
        <taxon>Agaricomycotina</taxon>
        <taxon>Agaricomycetes</taxon>
        <taxon>Agaricomycetidae</taxon>
        <taxon>Agaricales</taxon>
        <taxon>Pleurotineae</taxon>
        <taxon>Pleurotaceae</taxon>
        <taxon>Hohenbuehelia</taxon>
    </lineage>
</organism>
<keyword evidence="2" id="KW-1185">Reference proteome</keyword>
<proteinExistence type="predicted"/>
<gene>
    <name evidence="1" type="ORF">HGRIS_011348</name>
</gene>
<accession>A0ABR3JVW6</accession>
<sequence>MVDGVFNSGPLSGNPFSERSKVFWWYSQSTIALGRDRHDGVANDLGVTAMGSRKGILLCSSGKASYASDEQSMAKSISVSSAR</sequence>
<evidence type="ECO:0000313" key="2">
    <source>
        <dbReference type="Proteomes" id="UP001556367"/>
    </source>
</evidence>